<accession>A0A7T7CBE4</accession>
<protein>
    <submittedName>
        <fullName evidence="4">Helix-hairpin-helix domain-containing protein</fullName>
    </submittedName>
</protein>
<dbReference type="GO" id="GO:0015627">
    <property type="term" value="C:type II protein secretion system complex"/>
    <property type="evidence" value="ECO:0007669"/>
    <property type="project" value="TreeGrafter"/>
</dbReference>
<dbReference type="Proteomes" id="UP000595823">
    <property type="component" value="Chromosome"/>
</dbReference>
<feature type="domain" description="Helix-hairpin-helix DNA-binding motif class 1" evidence="3">
    <location>
        <begin position="160"/>
        <end position="179"/>
    </location>
</feature>
<dbReference type="AlphaFoldDB" id="A0A7T7CBE4"/>
<organism evidence="4 5">
    <name type="scientific">Salicibibacter cibarius</name>
    <dbReference type="NCBI Taxonomy" id="2743000"/>
    <lineage>
        <taxon>Bacteria</taxon>
        <taxon>Bacillati</taxon>
        <taxon>Bacillota</taxon>
        <taxon>Bacilli</taxon>
        <taxon>Bacillales</taxon>
        <taxon>Bacillaceae</taxon>
        <taxon>Salicibibacter</taxon>
    </lineage>
</organism>
<evidence type="ECO:0000256" key="1">
    <source>
        <dbReference type="SAM" id="MobiDB-lite"/>
    </source>
</evidence>
<dbReference type="KEGG" id="scia:HUG15_09635"/>
<dbReference type="PANTHER" id="PTHR21180">
    <property type="entry name" value="ENDONUCLEASE/EXONUCLEASE/PHOSPHATASE FAMILY DOMAIN-CONTAINING PROTEIN 1"/>
    <property type="match status" value="1"/>
</dbReference>
<feature type="domain" description="Helix-hairpin-helix DNA-binding motif class 1" evidence="3">
    <location>
        <begin position="190"/>
        <end position="209"/>
    </location>
</feature>
<dbReference type="InterPro" id="IPR051675">
    <property type="entry name" value="Endo/Exo/Phosphatase_dom_1"/>
</dbReference>
<feature type="transmembrane region" description="Helical" evidence="2">
    <location>
        <begin position="5"/>
        <end position="26"/>
    </location>
</feature>
<proteinExistence type="predicted"/>
<dbReference type="Pfam" id="PF10531">
    <property type="entry name" value="SLBB"/>
    <property type="match status" value="1"/>
</dbReference>
<dbReference type="Gene3D" id="1.10.150.280">
    <property type="entry name" value="AF1531-like domain"/>
    <property type="match status" value="1"/>
</dbReference>
<keyword evidence="2" id="KW-1133">Transmembrane helix</keyword>
<name>A0A7T7CBE4_9BACI</name>
<gene>
    <name evidence="4" type="ORF">HUG15_09635</name>
</gene>
<feature type="region of interest" description="Disordered" evidence="1">
    <location>
        <begin position="182"/>
        <end position="213"/>
    </location>
</feature>
<dbReference type="InterPro" id="IPR010994">
    <property type="entry name" value="RuvA_2-like"/>
</dbReference>
<dbReference type="InterPro" id="IPR003583">
    <property type="entry name" value="Hlx-hairpin-Hlx_DNA-bd_motif"/>
</dbReference>
<dbReference type="SUPFAM" id="SSF47781">
    <property type="entry name" value="RuvA domain 2-like"/>
    <property type="match status" value="1"/>
</dbReference>
<dbReference type="InterPro" id="IPR019554">
    <property type="entry name" value="Soluble_ligand-bd"/>
</dbReference>
<keyword evidence="5" id="KW-1185">Reference proteome</keyword>
<keyword evidence="2" id="KW-0812">Transmembrane</keyword>
<dbReference type="Pfam" id="PF12836">
    <property type="entry name" value="HHH_3"/>
    <property type="match status" value="1"/>
</dbReference>
<sequence>MDQRYLLYGGAILVVIITIAGGVWLFSSEADTDEDAVPEDAFLFEEDTVDLEEEPDETEQIEEETTEVFIDVKGEVARPGIYEMELARRVDDAIREAGGVTEEANENAINFAQKLEDEMVVYVPHEDEEDYVGWEETASETSNEGEGEGEKININAADETTLQQLSGVGPVTAEAIAQYREENGDFEEKSDIQNVSGIGEKTYQQLEDHIDVN</sequence>
<dbReference type="PANTHER" id="PTHR21180:SF32">
    <property type="entry name" value="ENDONUCLEASE_EXONUCLEASE_PHOSPHATASE FAMILY DOMAIN-CONTAINING PROTEIN 1"/>
    <property type="match status" value="1"/>
</dbReference>
<evidence type="ECO:0000259" key="3">
    <source>
        <dbReference type="SMART" id="SM00278"/>
    </source>
</evidence>
<evidence type="ECO:0000313" key="4">
    <source>
        <dbReference type="EMBL" id="QQK75800.1"/>
    </source>
</evidence>
<dbReference type="GO" id="GO:0015628">
    <property type="term" value="P:protein secretion by the type II secretion system"/>
    <property type="evidence" value="ECO:0007669"/>
    <property type="project" value="TreeGrafter"/>
</dbReference>
<dbReference type="SMART" id="SM00278">
    <property type="entry name" value="HhH1"/>
    <property type="match status" value="2"/>
</dbReference>
<dbReference type="GO" id="GO:0006281">
    <property type="term" value="P:DNA repair"/>
    <property type="evidence" value="ECO:0007669"/>
    <property type="project" value="InterPro"/>
</dbReference>
<reference evidence="4 5" key="1">
    <citation type="submission" date="2020-06" db="EMBL/GenBank/DDBJ databases">
        <title>Genomic analysis of Salicibibacter sp. NKC5-3.</title>
        <authorList>
            <person name="Oh Y.J."/>
        </authorList>
    </citation>
    <scope>NUCLEOTIDE SEQUENCE [LARGE SCALE GENOMIC DNA]</scope>
    <source>
        <strain evidence="4 5">NKC5-3</strain>
    </source>
</reference>
<dbReference type="NCBIfam" id="TIGR00426">
    <property type="entry name" value="competence protein ComEA helix-hairpin-helix repeat region"/>
    <property type="match status" value="1"/>
</dbReference>
<evidence type="ECO:0000313" key="5">
    <source>
        <dbReference type="Proteomes" id="UP000595823"/>
    </source>
</evidence>
<evidence type="ECO:0000256" key="2">
    <source>
        <dbReference type="SAM" id="Phobius"/>
    </source>
</evidence>
<dbReference type="InterPro" id="IPR004509">
    <property type="entry name" value="Competence_ComEA_HhH"/>
</dbReference>
<dbReference type="RefSeq" id="WP_200128433.1">
    <property type="nucleotide sequence ID" value="NZ_CP054705.1"/>
</dbReference>
<feature type="compositionally biased region" description="Basic and acidic residues" evidence="1">
    <location>
        <begin position="182"/>
        <end position="191"/>
    </location>
</feature>
<dbReference type="GO" id="GO:0003677">
    <property type="term" value="F:DNA binding"/>
    <property type="evidence" value="ECO:0007669"/>
    <property type="project" value="InterPro"/>
</dbReference>
<dbReference type="EMBL" id="CP054705">
    <property type="protein sequence ID" value="QQK75800.1"/>
    <property type="molecule type" value="Genomic_DNA"/>
</dbReference>
<keyword evidence="2" id="KW-0472">Membrane</keyword>